<accession>A0AAV5D9Z2</accession>
<dbReference type="InterPro" id="IPR051834">
    <property type="entry name" value="RING_finger_E3_ligase"/>
</dbReference>
<reference evidence="7" key="2">
    <citation type="submission" date="2021-12" db="EMBL/GenBank/DDBJ databases">
        <title>Resequencing data analysis of finger millet.</title>
        <authorList>
            <person name="Hatakeyama M."/>
            <person name="Aluri S."/>
            <person name="Balachadran M.T."/>
            <person name="Sivarajan S.R."/>
            <person name="Poveda L."/>
            <person name="Shimizu-Inatsugi R."/>
            <person name="Schlapbach R."/>
            <person name="Sreeman S.M."/>
            <person name="Shimizu K.K."/>
        </authorList>
    </citation>
    <scope>NUCLEOTIDE SEQUENCE</scope>
</reference>
<dbReference type="SMART" id="SM00184">
    <property type="entry name" value="RING"/>
    <property type="match status" value="1"/>
</dbReference>
<proteinExistence type="predicted"/>
<evidence type="ECO:0000259" key="6">
    <source>
        <dbReference type="PROSITE" id="PS50089"/>
    </source>
</evidence>
<dbReference type="GO" id="GO:0006511">
    <property type="term" value="P:ubiquitin-dependent protein catabolic process"/>
    <property type="evidence" value="ECO:0007669"/>
    <property type="project" value="TreeGrafter"/>
</dbReference>
<evidence type="ECO:0000256" key="4">
    <source>
        <dbReference type="PROSITE-ProRule" id="PRU00175"/>
    </source>
</evidence>
<dbReference type="PROSITE" id="PS50089">
    <property type="entry name" value="ZF_RING_2"/>
    <property type="match status" value="1"/>
</dbReference>
<evidence type="ECO:0000256" key="3">
    <source>
        <dbReference type="ARBA" id="ARBA00022833"/>
    </source>
</evidence>
<keyword evidence="1" id="KW-0479">Metal-binding</keyword>
<dbReference type="GO" id="GO:0008270">
    <property type="term" value="F:zinc ion binding"/>
    <property type="evidence" value="ECO:0007669"/>
    <property type="project" value="UniProtKB-KW"/>
</dbReference>
<dbReference type="PANTHER" id="PTHR45931">
    <property type="entry name" value="SI:CH211-59O9.10"/>
    <property type="match status" value="1"/>
</dbReference>
<dbReference type="InterPro" id="IPR013083">
    <property type="entry name" value="Znf_RING/FYVE/PHD"/>
</dbReference>
<dbReference type="InterPro" id="IPR001841">
    <property type="entry name" value="Znf_RING"/>
</dbReference>
<comment type="caution">
    <text evidence="7">The sequence shown here is derived from an EMBL/GenBank/DDBJ whole genome shotgun (WGS) entry which is preliminary data.</text>
</comment>
<feature type="chain" id="PRO_5043371860" description="RING-type domain-containing protein" evidence="5">
    <location>
        <begin position="21"/>
        <end position="146"/>
    </location>
</feature>
<dbReference type="PANTHER" id="PTHR45931:SF23">
    <property type="entry name" value="OS12G0134500 PROTEIN"/>
    <property type="match status" value="1"/>
</dbReference>
<dbReference type="GO" id="GO:0061630">
    <property type="term" value="F:ubiquitin protein ligase activity"/>
    <property type="evidence" value="ECO:0007669"/>
    <property type="project" value="TreeGrafter"/>
</dbReference>
<evidence type="ECO:0000256" key="2">
    <source>
        <dbReference type="ARBA" id="ARBA00022771"/>
    </source>
</evidence>
<dbReference type="EMBL" id="BQKI01000013">
    <property type="protein sequence ID" value="GJN07035.1"/>
    <property type="molecule type" value="Genomic_DNA"/>
</dbReference>
<feature type="domain" description="RING-type" evidence="6">
    <location>
        <begin position="89"/>
        <end position="130"/>
    </location>
</feature>
<keyword evidence="5" id="KW-0732">Signal</keyword>
<evidence type="ECO:0000313" key="7">
    <source>
        <dbReference type="EMBL" id="GJN07035.1"/>
    </source>
</evidence>
<dbReference type="Pfam" id="PF13639">
    <property type="entry name" value="zf-RING_2"/>
    <property type="match status" value="1"/>
</dbReference>
<dbReference type="AlphaFoldDB" id="A0AAV5D9Z2"/>
<feature type="signal peptide" evidence="5">
    <location>
        <begin position="1"/>
        <end position="20"/>
    </location>
</feature>
<reference evidence="7" key="1">
    <citation type="journal article" date="2018" name="DNA Res.">
        <title>Multiple hybrid de novo genome assembly of finger millet, an orphan allotetraploid crop.</title>
        <authorList>
            <person name="Hatakeyama M."/>
            <person name="Aluri S."/>
            <person name="Balachadran M.T."/>
            <person name="Sivarajan S.R."/>
            <person name="Patrignani A."/>
            <person name="Gruter S."/>
            <person name="Poveda L."/>
            <person name="Shimizu-Inatsugi R."/>
            <person name="Baeten J."/>
            <person name="Francoijs K.J."/>
            <person name="Nataraja K.N."/>
            <person name="Reddy Y.A.N."/>
            <person name="Phadnis S."/>
            <person name="Ravikumar R.L."/>
            <person name="Schlapbach R."/>
            <person name="Sreeman S.M."/>
            <person name="Shimizu K.K."/>
        </authorList>
    </citation>
    <scope>NUCLEOTIDE SEQUENCE</scope>
</reference>
<dbReference type="CDD" id="cd16454">
    <property type="entry name" value="RING-H2_PA-TM-RING"/>
    <property type="match status" value="1"/>
</dbReference>
<dbReference type="GO" id="GO:0005634">
    <property type="term" value="C:nucleus"/>
    <property type="evidence" value="ECO:0007669"/>
    <property type="project" value="TreeGrafter"/>
</dbReference>
<protein>
    <recommendedName>
        <fullName evidence="6">RING-type domain-containing protein</fullName>
    </recommendedName>
</protein>
<evidence type="ECO:0000256" key="5">
    <source>
        <dbReference type="SAM" id="SignalP"/>
    </source>
</evidence>
<dbReference type="Proteomes" id="UP001054889">
    <property type="component" value="Unassembled WGS sequence"/>
</dbReference>
<dbReference type="Gene3D" id="3.30.40.10">
    <property type="entry name" value="Zinc/RING finger domain, C3HC4 (zinc finger)"/>
    <property type="match status" value="1"/>
</dbReference>
<evidence type="ECO:0000256" key="1">
    <source>
        <dbReference type="ARBA" id="ARBA00022723"/>
    </source>
</evidence>
<keyword evidence="8" id="KW-1185">Reference proteome</keyword>
<organism evidence="7 8">
    <name type="scientific">Eleusine coracana subsp. coracana</name>
    <dbReference type="NCBI Taxonomy" id="191504"/>
    <lineage>
        <taxon>Eukaryota</taxon>
        <taxon>Viridiplantae</taxon>
        <taxon>Streptophyta</taxon>
        <taxon>Embryophyta</taxon>
        <taxon>Tracheophyta</taxon>
        <taxon>Spermatophyta</taxon>
        <taxon>Magnoliopsida</taxon>
        <taxon>Liliopsida</taxon>
        <taxon>Poales</taxon>
        <taxon>Poaceae</taxon>
        <taxon>PACMAD clade</taxon>
        <taxon>Chloridoideae</taxon>
        <taxon>Cynodonteae</taxon>
        <taxon>Eleusininae</taxon>
        <taxon>Eleusine</taxon>
    </lineage>
</organism>
<dbReference type="SUPFAM" id="SSF57850">
    <property type="entry name" value="RING/U-box"/>
    <property type="match status" value="1"/>
</dbReference>
<evidence type="ECO:0000313" key="8">
    <source>
        <dbReference type="Proteomes" id="UP001054889"/>
    </source>
</evidence>
<name>A0AAV5D9Z2_ELECO</name>
<gene>
    <name evidence="7" type="primary">ga24824</name>
    <name evidence="7" type="ORF">PR202_ga24824</name>
</gene>
<sequence length="146" mass="15699">MAKSVKAILLAMTLVAILYATLQLPVQDVTPRTHSLQMWELPLPFDHDLAPLTCEANGGFGGVPASADAIAGLPLTTVAAGEAAVNDRCAVCHEGYEAGDRVRTMPCAHGFHEGCIVGWLSVSRLCPLCRFKLTTETEQAARLRRR</sequence>
<keyword evidence="3" id="KW-0862">Zinc</keyword>
<keyword evidence="2 4" id="KW-0863">Zinc-finger</keyword>